<sequence length="150" mass="17007">MIDIVGSFEEKRRQPCEASVNTLFFSEKYALDRSLRPFILPLNKVSRTYIFASMVNTGCFDDEVEVEDNREYGPRTQLLVTFRTLTILANPKGARVARDQINKAFLTGLKPERSGVLTNLAVHAGRPMNRIHFLCGGVSSFRKIPRGGRW</sequence>
<dbReference type="GeneID" id="24164401"/>
<name>A0A0D8JS39_COCIM</name>
<reference evidence="2" key="1">
    <citation type="journal article" date="2009" name="Genome Res.">
        <title>Comparative genomic analyses of the human fungal pathogens Coccidioides and their relatives.</title>
        <authorList>
            <person name="Sharpton T.J."/>
            <person name="Stajich J.E."/>
            <person name="Rounsley S.D."/>
            <person name="Gardner M.J."/>
            <person name="Wortman J.R."/>
            <person name="Jordar V.S."/>
            <person name="Maiti R."/>
            <person name="Kodira C.D."/>
            <person name="Neafsey D.E."/>
            <person name="Zeng Q."/>
            <person name="Hung C.-Y."/>
            <person name="McMahan C."/>
            <person name="Muszewska A."/>
            <person name="Grynberg M."/>
            <person name="Mandel M.A."/>
            <person name="Kellner E.M."/>
            <person name="Barker B.M."/>
            <person name="Galgiani J.N."/>
            <person name="Orbach M.J."/>
            <person name="Kirkland T.N."/>
            <person name="Cole G.T."/>
            <person name="Henn M.R."/>
            <person name="Birren B.W."/>
            <person name="Taylor J.W."/>
        </authorList>
    </citation>
    <scope>NUCLEOTIDE SEQUENCE [LARGE SCALE GENOMIC DNA]</scope>
    <source>
        <strain evidence="2">RS</strain>
    </source>
</reference>
<dbReference type="OMA" id="RTYIFAS"/>
<dbReference type="AlphaFoldDB" id="A0A0D8JS39"/>
<dbReference type="Proteomes" id="UP000001261">
    <property type="component" value="Unassembled WGS sequence"/>
</dbReference>
<evidence type="ECO:0000313" key="2">
    <source>
        <dbReference type="Proteomes" id="UP000001261"/>
    </source>
</evidence>
<dbReference type="VEuPathDB" id="FungiDB:CIMG_12774"/>
<reference evidence="2" key="2">
    <citation type="journal article" date="2010" name="Genome Res.">
        <title>Population genomic sequencing of Coccidioides fungi reveals recent hybridization and transposon control.</title>
        <authorList>
            <person name="Neafsey D.E."/>
            <person name="Barker B.M."/>
            <person name="Sharpton T.J."/>
            <person name="Stajich J.E."/>
            <person name="Park D.J."/>
            <person name="Whiston E."/>
            <person name="Hung C.-Y."/>
            <person name="McMahan C."/>
            <person name="White J."/>
            <person name="Sykes S."/>
            <person name="Heiman D."/>
            <person name="Young S."/>
            <person name="Zeng Q."/>
            <person name="Abouelleil A."/>
            <person name="Aftuck L."/>
            <person name="Bessette D."/>
            <person name="Brown A."/>
            <person name="FitzGerald M."/>
            <person name="Lui A."/>
            <person name="Macdonald J.P."/>
            <person name="Priest M."/>
            <person name="Orbach M.J."/>
            <person name="Galgiani J.N."/>
            <person name="Kirkland T.N."/>
            <person name="Cole G.T."/>
            <person name="Birren B.W."/>
            <person name="Henn M.R."/>
            <person name="Taylor J.W."/>
            <person name="Rounsley S.D."/>
        </authorList>
    </citation>
    <scope>GENOME REANNOTATION</scope>
    <source>
        <strain evidence="2">RS</strain>
    </source>
</reference>
<dbReference type="KEGG" id="cim:CIMG_12774"/>
<evidence type="ECO:0000313" key="1">
    <source>
        <dbReference type="EMBL" id="KJF60140.1"/>
    </source>
</evidence>
<dbReference type="RefSeq" id="XP_004445779.1">
    <property type="nucleotide sequence ID" value="XM_004445722.1"/>
</dbReference>
<keyword evidence="2" id="KW-1185">Reference proteome</keyword>
<gene>
    <name evidence="1" type="ORF">CIMG_12774</name>
</gene>
<dbReference type="EMBL" id="GG704911">
    <property type="protein sequence ID" value="KJF60140.1"/>
    <property type="molecule type" value="Genomic_DNA"/>
</dbReference>
<organism evidence="1 2">
    <name type="scientific">Coccidioides immitis (strain RS)</name>
    <name type="common">Valley fever fungus</name>
    <dbReference type="NCBI Taxonomy" id="246410"/>
    <lineage>
        <taxon>Eukaryota</taxon>
        <taxon>Fungi</taxon>
        <taxon>Dikarya</taxon>
        <taxon>Ascomycota</taxon>
        <taxon>Pezizomycotina</taxon>
        <taxon>Eurotiomycetes</taxon>
        <taxon>Eurotiomycetidae</taxon>
        <taxon>Onygenales</taxon>
        <taxon>Onygenaceae</taxon>
        <taxon>Coccidioides</taxon>
    </lineage>
</organism>
<dbReference type="InParanoid" id="A0A0D8JS39"/>
<proteinExistence type="predicted"/>
<protein>
    <submittedName>
        <fullName evidence="1">Uncharacterized protein</fullName>
    </submittedName>
</protein>
<accession>A0A0D8JS39</accession>